<dbReference type="InterPro" id="IPR053858">
    <property type="entry name" value="Arb2_dom"/>
</dbReference>
<evidence type="ECO:0000259" key="2">
    <source>
        <dbReference type="Pfam" id="PF22749"/>
    </source>
</evidence>
<feature type="compositionally biased region" description="Low complexity" evidence="1">
    <location>
        <begin position="10"/>
        <end position="20"/>
    </location>
</feature>
<dbReference type="Gene3D" id="3.40.50.1820">
    <property type="entry name" value="alpha/beta hydrolase"/>
    <property type="match status" value="1"/>
</dbReference>
<dbReference type="PANTHER" id="PTHR21357">
    <property type="entry name" value="FAM172 FAMILY PROTEIN HOMOLOG CG10038"/>
    <property type="match status" value="1"/>
</dbReference>
<dbReference type="SUPFAM" id="SSF53474">
    <property type="entry name" value="alpha/beta-Hydrolases"/>
    <property type="match status" value="1"/>
</dbReference>
<dbReference type="Proteomes" id="UP000808372">
    <property type="component" value="Unplaced"/>
</dbReference>
<feature type="compositionally biased region" description="Pro residues" evidence="1">
    <location>
        <begin position="102"/>
        <end position="112"/>
    </location>
</feature>
<dbReference type="GeneID" id="120038692"/>
<dbReference type="RefSeq" id="XP_038840284.1">
    <property type="nucleotide sequence ID" value="XM_038984356.1"/>
</dbReference>
<dbReference type="AlphaFoldDB" id="A0A8U0U5Z3"/>
<proteinExistence type="predicted"/>
<feature type="region of interest" description="Disordered" evidence="1">
    <location>
        <begin position="1"/>
        <end position="25"/>
    </location>
</feature>
<dbReference type="GO" id="GO:0035197">
    <property type="term" value="F:siRNA binding"/>
    <property type="evidence" value="ECO:0007669"/>
    <property type="project" value="TreeGrafter"/>
</dbReference>
<reference evidence="4" key="1">
    <citation type="submission" date="2025-08" db="UniProtKB">
        <authorList>
            <consortium name="RefSeq"/>
        </authorList>
    </citation>
    <scope>IDENTIFICATION</scope>
    <source>
        <tissue evidence="4">White muscle</tissue>
    </source>
</reference>
<sequence>MELMVDTAKSQGQTQSQGGQAVSPPSIFPYRFTSDGRLCHRVTQEPFMFQRGCDPDATQREDRALCLHVTQHVHSLLEEQLHLIRLYLPSLSKEDYLPPPPLSKEVHLPPPPLRKEVYRPPPSLSKEVYLPPPPEPQGQGDHRVYFSPHRGAPSQGYVYLSPGALESPATLLVVVQDRGTMRCGLWSWRVAASEGLERGSMIPYVRRVLEEGSSVLLMNPNQGGGVGETPEEHVHRVWDLLVSRCVSRHVVVVAHGYGGLAFVDLLCRRPQQVVRQVWAAAFLDSSHSLWHQPLDAAGREWLKTRSRRWVLSSKPLNQPVGSLKAGCSQMSAGTQSHNVAPSVCMESVFRFFSKTLSPKPPATFSMVTRSRGTVGQIGPHNGRGITRPY</sequence>
<evidence type="ECO:0000313" key="3">
    <source>
        <dbReference type="Proteomes" id="UP000808372"/>
    </source>
</evidence>
<protein>
    <submittedName>
        <fullName evidence="4">Cotranscriptional regulator FAM172A homolog</fullName>
    </submittedName>
</protein>
<dbReference type="KEGG" id="snh:120038692"/>
<evidence type="ECO:0000313" key="4">
    <source>
        <dbReference type="RefSeq" id="XP_038840284.1"/>
    </source>
</evidence>
<name>A0A8U0U5Z3_SALNM</name>
<feature type="domain" description="Arb2" evidence="2">
    <location>
        <begin position="157"/>
        <end position="222"/>
    </location>
</feature>
<dbReference type="InterPro" id="IPR029058">
    <property type="entry name" value="AB_hydrolase_fold"/>
</dbReference>
<dbReference type="PANTHER" id="PTHR21357:SF5">
    <property type="entry name" value="SI:CH73-41E3.7"/>
    <property type="match status" value="1"/>
</dbReference>
<keyword evidence="3" id="KW-1185">Reference proteome</keyword>
<dbReference type="GO" id="GO:0005634">
    <property type="term" value="C:nucleus"/>
    <property type="evidence" value="ECO:0007669"/>
    <property type="project" value="TreeGrafter"/>
</dbReference>
<dbReference type="InterPro" id="IPR048263">
    <property type="entry name" value="Arb2"/>
</dbReference>
<evidence type="ECO:0000256" key="1">
    <source>
        <dbReference type="SAM" id="MobiDB-lite"/>
    </source>
</evidence>
<feature type="region of interest" description="Disordered" evidence="1">
    <location>
        <begin position="102"/>
        <end position="126"/>
    </location>
</feature>
<dbReference type="OrthoDB" id="421951at2759"/>
<feature type="domain" description="Arb2" evidence="2">
    <location>
        <begin position="228"/>
        <end position="316"/>
    </location>
</feature>
<accession>A0A8U0U5Z3</accession>
<dbReference type="Pfam" id="PF22749">
    <property type="entry name" value="Arb2"/>
    <property type="match status" value="2"/>
</dbReference>
<gene>
    <name evidence="4" type="primary">si:ch73-41e3.7</name>
</gene>
<dbReference type="GO" id="GO:0031048">
    <property type="term" value="P:regulatory ncRNA-mediated heterochromatin formation"/>
    <property type="evidence" value="ECO:0007669"/>
    <property type="project" value="TreeGrafter"/>
</dbReference>
<organism evidence="3 4">
    <name type="scientific">Salvelinus namaycush</name>
    <name type="common">Lake trout</name>
    <name type="synonym">Salmo namaycush</name>
    <dbReference type="NCBI Taxonomy" id="8040"/>
    <lineage>
        <taxon>Eukaryota</taxon>
        <taxon>Metazoa</taxon>
        <taxon>Chordata</taxon>
        <taxon>Craniata</taxon>
        <taxon>Vertebrata</taxon>
        <taxon>Euteleostomi</taxon>
        <taxon>Actinopterygii</taxon>
        <taxon>Neopterygii</taxon>
        <taxon>Teleostei</taxon>
        <taxon>Protacanthopterygii</taxon>
        <taxon>Salmoniformes</taxon>
        <taxon>Salmonidae</taxon>
        <taxon>Salmoninae</taxon>
        <taxon>Salvelinus</taxon>
    </lineage>
</organism>